<dbReference type="RefSeq" id="WP_084605473.1">
    <property type="nucleotide sequence ID" value="NZ_FRAE01000013.1"/>
</dbReference>
<dbReference type="GO" id="GO:0004523">
    <property type="term" value="F:RNA-DNA hybrid ribonuclease activity"/>
    <property type="evidence" value="ECO:0007669"/>
    <property type="project" value="InterPro"/>
</dbReference>
<dbReference type="InterPro" id="IPR005232">
    <property type="entry name" value="LarE"/>
</dbReference>
<dbReference type="InterPro" id="IPR002156">
    <property type="entry name" value="RNaseH_domain"/>
</dbReference>
<dbReference type="InterPro" id="IPR036397">
    <property type="entry name" value="RNaseH_sf"/>
</dbReference>
<sequence length="408" mass="46621">MEVMLYTDGGSRNNPGDAGIGVVIMDNKGNTIKELGEYIGVETNNVAEYKAFIKGLEECINLGYTKIKAHLDSQLIVKQIQGEYKVKNENLKVLHKKAKDLIEKIELFEIIHIKRALNKKADYLVNKAIDEKNISNYQENISKTQGKLEKLKSILKDMESVAVAFSGGVDSTFLLKIAKEVLEDKVIAITVNAFIHTKRELDESKGYANEIGVKHIILPIDDIKIKEFIENTPDRCYYCKKEIFNKIKEIADNHNIKCIVDGSNIDDLKDFRPGMRALKELNVISPLKEAGLTKNEIRQLSKEMNMSTWDKPSFACLASRIPYNNKITKEKLKMIEFGEEFLLSLGFKQMRVRHHGEIARIEIPKDEIKKFFDFNLIEKVTQKFKEIGFTYVTLDLSGYRTGSMNEIL</sequence>
<dbReference type="STRING" id="1123349.SAMN02744037_00789"/>
<keyword evidence="4" id="KW-1185">Reference proteome</keyword>
<feature type="domain" description="RNase H type-1" evidence="2">
    <location>
        <begin position="1"/>
        <end position="130"/>
    </location>
</feature>
<dbReference type="CDD" id="cd01990">
    <property type="entry name" value="LarE-like"/>
    <property type="match status" value="1"/>
</dbReference>
<evidence type="ECO:0000313" key="4">
    <source>
        <dbReference type="Proteomes" id="UP000242497"/>
    </source>
</evidence>
<dbReference type="InterPro" id="IPR052188">
    <property type="entry name" value="Ni-pincer_cofactor_biosynth"/>
</dbReference>
<dbReference type="InterPro" id="IPR014729">
    <property type="entry name" value="Rossmann-like_a/b/a_fold"/>
</dbReference>
<dbReference type="PANTHER" id="PTHR43169">
    <property type="entry name" value="EXSB FAMILY PROTEIN"/>
    <property type="match status" value="1"/>
</dbReference>
<keyword evidence="1" id="KW-0175">Coiled coil</keyword>
<organism evidence="3 4">
    <name type="scientific">Tepidibacter formicigenes DSM 15518</name>
    <dbReference type="NCBI Taxonomy" id="1123349"/>
    <lineage>
        <taxon>Bacteria</taxon>
        <taxon>Bacillati</taxon>
        <taxon>Bacillota</taxon>
        <taxon>Clostridia</taxon>
        <taxon>Peptostreptococcales</taxon>
        <taxon>Peptostreptococcaceae</taxon>
        <taxon>Tepidibacter</taxon>
    </lineage>
</organism>
<dbReference type="PROSITE" id="PS50879">
    <property type="entry name" value="RNASE_H_1"/>
    <property type="match status" value="1"/>
</dbReference>
<accession>A0A1M6M1R0</accession>
<dbReference type="Proteomes" id="UP000242497">
    <property type="component" value="Unassembled WGS sequence"/>
</dbReference>
<evidence type="ECO:0000256" key="1">
    <source>
        <dbReference type="SAM" id="Coils"/>
    </source>
</evidence>
<dbReference type="SUPFAM" id="SSF53098">
    <property type="entry name" value="Ribonuclease H-like"/>
    <property type="match status" value="1"/>
</dbReference>
<dbReference type="InterPro" id="IPR012337">
    <property type="entry name" value="RNaseH-like_sf"/>
</dbReference>
<dbReference type="EMBL" id="FRAE01000013">
    <property type="protein sequence ID" value="SHJ77404.1"/>
    <property type="molecule type" value="Genomic_DNA"/>
</dbReference>
<dbReference type="PANTHER" id="PTHR43169:SF2">
    <property type="entry name" value="NAD_GMP SYNTHASE DOMAIN-CONTAINING PROTEIN"/>
    <property type="match status" value="1"/>
</dbReference>
<protein>
    <recommendedName>
        <fullName evidence="2">RNase H type-1 domain-containing protein</fullName>
    </recommendedName>
</protein>
<evidence type="ECO:0000259" key="2">
    <source>
        <dbReference type="PROSITE" id="PS50879"/>
    </source>
</evidence>
<name>A0A1M6M1R0_9FIRM</name>
<proteinExistence type="predicted"/>
<gene>
    <name evidence="3" type="ORF">SAMN02744037_00789</name>
</gene>
<reference evidence="4" key="1">
    <citation type="submission" date="2016-11" db="EMBL/GenBank/DDBJ databases">
        <authorList>
            <person name="Varghese N."/>
            <person name="Submissions S."/>
        </authorList>
    </citation>
    <scope>NUCLEOTIDE SEQUENCE [LARGE SCALE GENOMIC DNA]</scope>
    <source>
        <strain evidence="4">DSM 15518</strain>
    </source>
</reference>
<dbReference type="InterPro" id="IPR011063">
    <property type="entry name" value="TilS/TtcA_N"/>
</dbReference>
<feature type="coiled-coil region" evidence="1">
    <location>
        <begin position="134"/>
        <end position="161"/>
    </location>
</feature>
<dbReference type="Pfam" id="PF01171">
    <property type="entry name" value="ATP_bind_3"/>
    <property type="match status" value="1"/>
</dbReference>
<evidence type="ECO:0000313" key="3">
    <source>
        <dbReference type="EMBL" id="SHJ77404.1"/>
    </source>
</evidence>
<dbReference type="FunFam" id="3.30.420.10:FF:000076">
    <property type="entry name" value="RBR-type E3 ubiquitin transferase"/>
    <property type="match status" value="1"/>
</dbReference>
<dbReference type="Gene3D" id="3.30.420.10">
    <property type="entry name" value="Ribonuclease H-like superfamily/Ribonuclease H"/>
    <property type="match status" value="1"/>
</dbReference>
<dbReference type="Gene3D" id="3.40.50.620">
    <property type="entry name" value="HUPs"/>
    <property type="match status" value="1"/>
</dbReference>
<dbReference type="CDD" id="cd09279">
    <property type="entry name" value="RNase_HI_like"/>
    <property type="match status" value="1"/>
</dbReference>
<dbReference type="OrthoDB" id="9776919at2"/>
<dbReference type="GO" id="GO:0003676">
    <property type="term" value="F:nucleic acid binding"/>
    <property type="evidence" value="ECO:0007669"/>
    <property type="project" value="InterPro"/>
</dbReference>
<dbReference type="NCBIfam" id="TIGR00268">
    <property type="entry name" value="ATP-dependent sacrificial sulfur transferase LarE"/>
    <property type="match status" value="1"/>
</dbReference>
<dbReference type="GO" id="GO:0016783">
    <property type="term" value="F:sulfurtransferase activity"/>
    <property type="evidence" value="ECO:0007669"/>
    <property type="project" value="InterPro"/>
</dbReference>
<dbReference type="SUPFAM" id="SSF52402">
    <property type="entry name" value="Adenine nucleotide alpha hydrolases-like"/>
    <property type="match status" value="1"/>
</dbReference>
<dbReference type="Pfam" id="PF13456">
    <property type="entry name" value="RVT_3"/>
    <property type="match status" value="1"/>
</dbReference>
<dbReference type="AlphaFoldDB" id="A0A1M6M1R0"/>